<dbReference type="GO" id="GO:0005886">
    <property type="term" value="C:plasma membrane"/>
    <property type="evidence" value="ECO:0007669"/>
    <property type="project" value="UniProtKB-SubCell"/>
</dbReference>
<keyword evidence="6" id="KW-0336">GPI-anchor</keyword>
<dbReference type="FunFam" id="3.20.20.80:FF:000008">
    <property type="entry name" value="Glucan endo-1,3-beta-glucosidase 5"/>
    <property type="match status" value="1"/>
</dbReference>
<evidence type="ECO:0000256" key="16">
    <source>
        <dbReference type="ARBA" id="ARBA00033417"/>
    </source>
</evidence>
<sequence length="636" mass="69288">MGWLSFSVGLVSLCSMVFTVSGIGANWGTQCNHPLPPDTVVRLLRDNGFQRIKLFDADYDALRALGKSGIEVMVGIPNDMLLTMASSVKAAEKWVAKNVSTHLTTNNVNIKYVAVGNEPFLETYNGSFLKTTFPALQNVQSALIKAGLGTTVKVTVPLNADVYESSTGYPSGGDFRADIHDLMLAIVKFLSDNGAPFTVNIYPFISLYTDENFPVEYAFFDEKATPVTDGGTTYYNMFDANYDTLVWALQKNGFGNLPIIVGEIGWPTDGDRNANIVYAQRFNQGFMTHILGGKGTPMRPGAVDVYLFSLIDEDAKSVQPGNFERHWGIFNYDGSAKYQLNLGATNSGALVAARGVKYLDRKWCVMKPSAKLDDPQVSPSVSYACGLADCTTLGYGTSCGNLDARGNVSYAFNSYYQINNQLDDACKFPNVSMITKNDPSVGSCKFPIMIEPYYGGTERTVGSLQKQDAKSVQPGNFERHWGIFNYDGSAKYQLNLGATNSGALVAARGVKYLDRKWCVMKPSAKLDDPQVSPSVSYACGLADCTTLGYGTSCGNLDARGNVSYAFNSYYQINNQLDDACKFPNVSMITKNDPSVGSCKFPIMIEPYYGGTERTVGSLQKPVILASGLILFLLKIL</sequence>
<proteinExistence type="inferred from homology"/>
<name>A0AAW0KAJ5_QUESU</name>
<feature type="chain" id="PRO_5043362382" description="glucan endo-1,3-beta-D-glucosidase" evidence="19">
    <location>
        <begin position="23"/>
        <end position="636"/>
    </location>
</feature>
<keyword evidence="8 18" id="KW-0378">Hydrolase</keyword>
<dbReference type="FunFam" id="1.20.58.1040:FF:000002">
    <property type="entry name" value="Glucan endo-1,3-beta-glucosidase 8"/>
    <property type="match status" value="2"/>
</dbReference>
<organism evidence="21 22">
    <name type="scientific">Quercus suber</name>
    <name type="common">Cork oak</name>
    <dbReference type="NCBI Taxonomy" id="58331"/>
    <lineage>
        <taxon>Eukaryota</taxon>
        <taxon>Viridiplantae</taxon>
        <taxon>Streptophyta</taxon>
        <taxon>Embryophyta</taxon>
        <taxon>Tracheophyta</taxon>
        <taxon>Spermatophyta</taxon>
        <taxon>Magnoliopsida</taxon>
        <taxon>eudicotyledons</taxon>
        <taxon>Gunneridae</taxon>
        <taxon>Pentapetalae</taxon>
        <taxon>rosids</taxon>
        <taxon>fabids</taxon>
        <taxon>Fagales</taxon>
        <taxon>Fagaceae</taxon>
        <taxon>Quercus</taxon>
    </lineage>
</organism>
<evidence type="ECO:0000256" key="3">
    <source>
        <dbReference type="ARBA" id="ARBA00008773"/>
    </source>
</evidence>
<dbReference type="Pfam" id="PF07983">
    <property type="entry name" value="X8"/>
    <property type="match status" value="2"/>
</dbReference>
<evidence type="ECO:0000256" key="5">
    <source>
        <dbReference type="ARBA" id="ARBA00022475"/>
    </source>
</evidence>
<evidence type="ECO:0000256" key="8">
    <source>
        <dbReference type="ARBA" id="ARBA00022801"/>
    </source>
</evidence>
<evidence type="ECO:0000256" key="7">
    <source>
        <dbReference type="ARBA" id="ARBA00022729"/>
    </source>
</evidence>
<evidence type="ECO:0000256" key="15">
    <source>
        <dbReference type="ARBA" id="ARBA00033335"/>
    </source>
</evidence>
<dbReference type="SMART" id="SM00768">
    <property type="entry name" value="X8"/>
    <property type="match status" value="2"/>
</dbReference>
<dbReference type="GO" id="GO:0042973">
    <property type="term" value="F:glucan endo-1,3-beta-D-glucosidase activity"/>
    <property type="evidence" value="ECO:0007669"/>
    <property type="project" value="UniProtKB-EC"/>
</dbReference>
<keyword evidence="7 19" id="KW-0732">Signal</keyword>
<dbReference type="AlphaFoldDB" id="A0AAW0KAJ5"/>
<dbReference type="InterPro" id="IPR000490">
    <property type="entry name" value="Glyco_hydro_17"/>
</dbReference>
<comment type="caution">
    <text evidence="21">The sequence shown here is derived from an EMBL/GenBank/DDBJ whole genome shotgun (WGS) entry which is preliminary data.</text>
</comment>
<evidence type="ECO:0000313" key="22">
    <source>
        <dbReference type="Proteomes" id="UP000237347"/>
    </source>
</evidence>
<evidence type="ECO:0000256" key="1">
    <source>
        <dbReference type="ARBA" id="ARBA00000382"/>
    </source>
</evidence>
<dbReference type="PANTHER" id="PTHR32227">
    <property type="entry name" value="GLUCAN ENDO-1,3-BETA-GLUCOSIDASE BG1-RELATED-RELATED"/>
    <property type="match status" value="1"/>
</dbReference>
<accession>A0AAW0KAJ5</accession>
<evidence type="ECO:0000256" key="11">
    <source>
        <dbReference type="ARBA" id="ARBA00023157"/>
    </source>
</evidence>
<evidence type="ECO:0000256" key="17">
    <source>
        <dbReference type="RuleBase" id="RU004335"/>
    </source>
</evidence>
<dbReference type="PROSITE" id="PS00587">
    <property type="entry name" value="GLYCOSYL_HYDROL_F17"/>
    <property type="match status" value="1"/>
</dbReference>
<evidence type="ECO:0000256" key="12">
    <source>
        <dbReference type="ARBA" id="ARBA00023180"/>
    </source>
</evidence>
<feature type="signal peptide" evidence="19">
    <location>
        <begin position="1"/>
        <end position="22"/>
    </location>
</feature>
<gene>
    <name evidence="21" type="ORF">CFP56_023068</name>
</gene>
<dbReference type="InterPro" id="IPR017853">
    <property type="entry name" value="GH"/>
</dbReference>
<evidence type="ECO:0000256" key="19">
    <source>
        <dbReference type="SAM" id="SignalP"/>
    </source>
</evidence>
<keyword evidence="9" id="KW-0611">Plant defense</keyword>
<evidence type="ECO:0000256" key="6">
    <source>
        <dbReference type="ARBA" id="ARBA00022622"/>
    </source>
</evidence>
<evidence type="ECO:0000256" key="14">
    <source>
        <dbReference type="ARBA" id="ARBA00023295"/>
    </source>
</evidence>
<feature type="domain" description="X8" evidence="20">
    <location>
        <begin position="516"/>
        <end position="600"/>
    </location>
</feature>
<evidence type="ECO:0000259" key="20">
    <source>
        <dbReference type="SMART" id="SM00768"/>
    </source>
</evidence>
<dbReference type="EMBL" id="PKMF04000364">
    <property type="protein sequence ID" value="KAK7835770.1"/>
    <property type="molecule type" value="Genomic_DNA"/>
</dbReference>
<evidence type="ECO:0000313" key="21">
    <source>
        <dbReference type="EMBL" id="KAK7835770.1"/>
    </source>
</evidence>
<dbReference type="GO" id="GO:0005975">
    <property type="term" value="P:carbohydrate metabolic process"/>
    <property type="evidence" value="ECO:0007669"/>
    <property type="project" value="InterPro"/>
</dbReference>
<comment type="similarity">
    <text evidence="3 17">Belongs to the glycosyl hydrolase 17 family.</text>
</comment>
<keyword evidence="22" id="KW-1185">Reference proteome</keyword>
<dbReference type="SUPFAM" id="SSF51445">
    <property type="entry name" value="(Trans)glycosidases"/>
    <property type="match status" value="1"/>
</dbReference>
<dbReference type="GO" id="GO:0006952">
    <property type="term" value="P:defense response"/>
    <property type="evidence" value="ECO:0007669"/>
    <property type="project" value="UniProtKB-KW"/>
</dbReference>
<dbReference type="Gene3D" id="3.20.20.80">
    <property type="entry name" value="Glycosidases"/>
    <property type="match status" value="1"/>
</dbReference>
<dbReference type="Proteomes" id="UP000237347">
    <property type="component" value="Unassembled WGS sequence"/>
</dbReference>
<dbReference type="Gene3D" id="1.20.58.1040">
    <property type="match status" value="2"/>
</dbReference>
<feature type="domain" description="X8" evidence="20">
    <location>
        <begin position="362"/>
        <end position="446"/>
    </location>
</feature>
<dbReference type="EC" id="3.2.1.39" evidence="4"/>
<evidence type="ECO:0000256" key="18">
    <source>
        <dbReference type="RuleBase" id="RU004336"/>
    </source>
</evidence>
<keyword evidence="10" id="KW-0472">Membrane</keyword>
<evidence type="ECO:0000256" key="4">
    <source>
        <dbReference type="ARBA" id="ARBA00012780"/>
    </source>
</evidence>
<keyword evidence="11" id="KW-1015">Disulfide bond</keyword>
<dbReference type="Pfam" id="PF00332">
    <property type="entry name" value="Glyco_hydro_17"/>
    <property type="match status" value="1"/>
</dbReference>
<dbReference type="GO" id="GO:0098552">
    <property type="term" value="C:side of membrane"/>
    <property type="evidence" value="ECO:0007669"/>
    <property type="project" value="UniProtKB-KW"/>
</dbReference>
<dbReference type="InterPro" id="IPR044965">
    <property type="entry name" value="Glyco_hydro_17_plant"/>
</dbReference>
<comment type="subcellular location">
    <subcellularLocation>
        <location evidence="2">Cell membrane</location>
        <topology evidence="2">Lipid-anchor</topology>
        <topology evidence="2">GPI-anchor</topology>
    </subcellularLocation>
</comment>
<reference evidence="21 22" key="1">
    <citation type="journal article" date="2018" name="Sci. Data">
        <title>The draft genome sequence of cork oak.</title>
        <authorList>
            <person name="Ramos A.M."/>
            <person name="Usie A."/>
            <person name="Barbosa P."/>
            <person name="Barros P.M."/>
            <person name="Capote T."/>
            <person name="Chaves I."/>
            <person name="Simoes F."/>
            <person name="Abreu I."/>
            <person name="Carrasquinho I."/>
            <person name="Faro C."/>
            <person name="Guimaraes J.B."/>
            <person name="Mendonca D."/>
            <person name="Nobrega F."/>
            <person name="Rodrigues L."/>
            <person name="Saibo N.J.M."/>
            <person name="Varela M.C."/>
            <person name="Egas C."/>
            <person name="Matos J."/>
            <person name="Miguel C.M."/>
            <person name="Oliveira M.M."/>
            <person name="Ricardo C.P."/>
            <person name="Goncalves S."/>
        </authorList>
    </citation>
    <scope>NUCLEOTIDE SEQUENCE [LARGE SCALE GENOMIC DNA]</scope>
    <source>
        <strain evidence="22">cv. HL8</strain>
    </source>
</reference>
<evidence type="ECO:0000256" key="13">
    <source>
        <dbReference type="ARBA" id="ARBA00023288"/>
    </source>
</evidence>
<protein>
    <recommendedName>
        <fullName evidence="4">glucan endo-1,3-beta-D-glucosidase</fullName>
        <ecNumber evidence="4">3.2.1.39</ecNumber>
    </recommendedName>
    <alternativeName>
        <fullName evidence="15">(1-&gt;3)-beta-glucan endohydrolase</fullName>
    </alternativeName>
    <alternativeName>
        <fullName evidence="16">Beta-1,3-endoglucanase</fullName>
    </alternativeName>
</protein>
<keyword evidence="12" id="KW-0325">Glycoprotein</keyword>
<evidence type="ECO:0000256" key="2">
    <source>
        <dbReference type="ARBA" id="ARBA00004609"/>
    </source>
</evidence>
<comment type="catalytic activity">
    <reaction evidence="1">
        <text>Hydrolysis of (1-&gt;3)-beta-D-glucosidic linkages in (1-&gt;3)-beta-D-glucans.</text>
        <dbReference type="EC" id="3.2.1.39"/>
    </reaction>
</comment>
<keyword evidence="14 18" id="KW-0326">Glycosidase</keyword>
<dbReference type="InterPro" id="IPR012946">
    <property type="entry name" value="X8"/>
</dbReference>
<evidence type="ECO:0000256" key="9">
    <source>
        <dbReference type="ARBA" id="ARBA00022821"/>
    </source>
</evidence>
<keyword evidence="5" id="KW-1003">Cell membrane</keyword>
<keyword evidence="13" id="KW-0449">Lipoprotein</keyword>
<evidence type="ECO:0000256" key="10">
    <source>
        <dbReference type="ARBA" id="ARBA00023136"/>
    </source>
</evidence>